<keyword evidence="2" id="KW-0012">Acyltransferase</keyword>
<dbReference type="Proteomes" id="UP001597045">
    <property type="component" value="Unassembled WGS sequence"/>
</dbReference>
<sequence>MTPFRLRPAEPGDADFLVDALCQAVNWSPAWKPQSREKVLRNPDFNKYVADWPRPGDWGVVAEAPRPFGAAWLRLFPVDAPGYGFVAPDVPELTIGVLPGWRGRGVGTRLLTALFDGPYDRISLSVERANPARDLYVRLGFTVVDSGRDADTMVRSTSSTACCNCPRCSSSGDGYGRVRDRPAFDRPVRACRRS</sequence>
<comment type="caution">
    <text evidence="2">The sequence shown here is derived from an EMBL/GenBank/DDBJ whole genome shotgun (WGS) entry which is preliminary data.</text>
</comment>
<dbReference type="CDD" id="cd04301">
    <property type="entry name" value="NAT_SF"/>
    <property type="match status" value="1"/>
</dbReference>
<evidence type="ECO:0000313" key="2">
    <source>
        <dbReference type="EMBL" id="MFD1046450.1"/>
    </source>
</evidence>
<feature type="domain" description="N-acetyltransferase" evidence="1">
    <location>
        <begin position="4"/>
        <end position="158"/>
    </location>
</feature>
<evidence type="ECO:0000259" key="1">
    <source>
        <dbReference type="PROSITE" id="PS51186"/>
    </source>
</evidence>
<reference evidence="3" key="1">
    <citation type="journal article" date="2019" name="Int. J. Syst. Evol. Microbiol.">
        <title>The Global Catalogue of Microorganisms (GCM) 10K type strain sequencing project: providing services to taxonomists for standard genome sequencing and annotation.</title>
        <authorList>
            <consortium name="The Broad Institute Genomics Platform"/>
            <consortium name="The Broad Institute Genome Sequencing Center for Infectious Disease"/>
            <person name="Wu L."/>
            <person name="Ma J."/>
        </authorList>
    </citation>
    <scope>NUCLEOTIDE SEQUENCE [LARGE SCALE GENOMIC DNA]</scope>
    <source>
        <strain evidence="3">JCM 31486</strain>
    </source>
</reference>
<dbReference type="InterPro" id="IPR016181">
    <property type="entry name" value="Acyl_CoA_acyltransferase"/>
</dbReference>
<evidence type="ECO:0000313" key="3">
    <source>
        <dbReference type="Proteomes" id="UP001597045"/>
    </source>
</evidence>
<dbReference type="Pfam" id="PF00583">
    <property type="entry name" value="Acetyltransf_1"/>
    <property type="match status" value="1"/>
</dbReference>
<organism evidence="2 3">
    <name type="scientific">Kibdelosporangium lantanae</name>
    <dbReference type="NCBI Taxonomy" id="1497396"/>
    <lineage>
        <taxon>Bacteria</taxon>
        <taxon>Bacillati</taxon>
        <taxon>Actinomycetota</taxon>
        <taxon>Actinomycetes</taxon>
        <taxon>Pseudonocardiales</taxon>
        <taxon>Pseudonocardiaceae</taxon>
        <taxon>Kibdelosporangium</taxon>
    </lineage>
</organism>
<dbReference type="GO" id="GO:0016746">
    <property type="term" value="F:acyltransferase activity"/>
    <property type="evidence" value="ECO:0007669"/>
    <property type="project" value="UniProtKB-KW"/>
</dbReference>
<keyword evidence="3" id="KW-1185">Reference proteome</keyword>
<dbReference type="SUPFAM" id="SSF55729">
    <property type="entry name" value="Acyl-CoA N-acyltransferases (Nat)"/>
    <property type="match status" value="1"/>
</dbReference>
<protein>
    <submittedName>
        <fullName evidence="2">GNAT family N-acetyltransferase</fullName>
        <ecNumber evidence="2">2.3.-.-</ecNumber>
    </submittedName>
</protein>
<dbReference type="Gene3D" id="3.40.630.30">
    <property type="match status" value="1"/>
</dbReference>
<proteinExistence type="predicted"/>
<dbReference type="EC" id="2.3.-.-" evidence="2"/>
<name>A0ABW3MBW1_9PSEU</name>
<dbReference type="EMBL" id="JBHTIS010000658">
    <property type="protein sequence ID" value="MFD1046450.1"/>
    <property type="molecule type" value="Genomic_DNA"/>
</dbReference>
<gene>
    <name evidence="2" type="ORF">ACFQ1S_13240</name>
</gene>
<keyword evidence="2" id="KW-0808">Transferase</keyword>
<accession>A0ABW3MBW1</accession>
<dbReference type="PROSITE" id="PS51186">
    <property type="entry name" value="GNAT"/>
    <property type="match status" value="1"/>
</dbReference>
<dbReference type="InterPro" id="IPR000182">
    <property type="entry name" value="GNAT_dom"/>
</dbReference>